<comment type="caution">
    <text evidence="1">The sequence shown here is derived from an EMBL/GenBank/DDBJ whole genome shotgun (WGS) entry which is preliminary data.</text>
</comment>
<protein>
    <submittedName>
        <fullName evidence="1">Uncharacterized protein</fullName>
    </submittedName>
</protein>
<dbReference type="OrthoDB" id="9204735at2"/>
<dbReference type="EMBL" id="PREU01000012">
    <property type="protein sequence ID" value="PPA73819.1"/>
    <property type="molecule type" value="Genomic_DNA"/>
</dbReference>
<accession>A0A2S5GLE0</accession>
<evidence type="ECO:0000313" key="1">
    <source>
        <dbReference type="EMBL" id="PPA73819.1"/>
    </source>
</evidence>
<evidence type="ECO:0000313" key="2">
    <source>
        <dbReference type="Proteomes" id="UP000239990"/>
    </source>
</evidence>
<organism evidence="1 2">
    <name type="scientific">Achromobacter spanius</name>
    <dbReference type="NCBI Taxonomy" id="217203"/>
    <lineage>
        <taxon>Bacteria</taxon>
        <taxon>Pseudomonadati</taxon>
        <taxon>Pseudomonadota</taxon>
        <taxon>Betaproteobacteria</taxon>
        <taxon>Burkholderiales</taxon>
        <taxon>Alcaligenaceae</taxon>
        <taxon>Achromobacter</taxon>
    </lineage>
</organism>
<name>A0A2S5GLE0_9BURK</name>
<dbReference type="AlphaFoldDB" id="A0A2S5GLE0"/>
<reference evidence="1 2" key="1">
    <citation type="submission" date="2018-02" db="EMBL/GenBank/DDBJ databases">
        <title>Draft Genome of Achromobacter spanius stain 6.</title>
        <authorList>
            <person name="Gunasekera T.S."/>
            <person name="Radwan O."/>
            <person name="Ruiz O.N."/>
        </authorList>
    </citation>
    <scope>NUCLEOTIDE SEQUENCE [LARGE SCALE GENOMIC DNA]</scope>
    <source>
        <strain evidence="1 2">6</strain>
    </source>
</reference>
<sequence length="141" mass="15005">MSDEIKIGPSFPDELANAGLIGKPFSWRPDGSVIFGEGMSEGERAAVLALIDAHVPSAPASPVVPESVTKYQCCVVLARHGLLAQTDAYFDALPVDDPRRLAWLMAATVLRNSESTLDAISHLGLSPAQADDMFIEAAQVE</sequence>
<proteinExistence type="predicted"/>
<gene>
    <name evidence="1" type="ORF">C4E15_22610</name>
</gene>
<dbReference type="RefSeq" id="WP_104144993.1">
    <property type="nucleotide sequence ID" value="NZ_PREU01000012.1"/>
</dbReference>
<dbReference type="Proteomes" id="UP000239990">
    <property type="component" value="Unassembled WGS sequence"/>
</dbReference>